<reference evidence="2" key="1">
    <citation type="submission" date="2016-01" db="EMBL/GenBank/DDBJ databases">
        <authorList>
            <person name="Gamez R.M."/>
            <person name="Rodriguez F."/>
            <person name="Bernal J.F."/>
            <person name="Agarwala R."/>
            <person name="Landsman D."/>
            <person name="Marino-Ramirez L."/>
        </authorList>
    </citation>
    <scope>NUCLEOTIDE SEQUENCE [LARGE SCALE GENOMIC DNA]</scope>
    <source>
        <strain evidence="2">Ps006</strain>
    </source>
</reference>
<evidence type="ECO:0000313" key="1">
    <source>
        <dbReference type="EMBL" id="KWU48651.1"/>
    </source>
</evidence>
<proteinExistence type="predicted"/>
<sequence>MTDKKPSRAESARSGALALQRLLSQIITTPHAFVSDEALIGALKTQGALASLDRTVKTDDGHELKTVPTSLNTLKKYSDEALTGGFDTMNKLRVKAIEAIERHERKQTRSNKRTKEGLKQRVSDHEHELDMLRQTNFLLLRALQESMGQIRSISTQSDPLTREKWASDAISTLLAITSLGIPPFNLTDIPAQQKHTTSTVTDINDYRK</sequence>
<dbReference type="EMBL" id="LRMR01000033">
    <property type="protein sequence ID" value="KWU48651.1"/>
    <property type="molecule type" value="Genomic_DNA"/>
</dbReference>
<comment type="caution">
    <text evidence="1">The sequence shown here is derived from an EMBL/GenBank/DDBJ whole genome shotgun (WGS) entry which is preliminary data.</text>
</comment>
<dbReference type="AlphaFoldDB" id="A0A0X7JYY2"/>
<organism evidence="1 2">
    <name type="scientific">Pseudomonas palleroniana</name>
    <dbReference type="NCBI Taxonomy" id="191390"/>
    <lineage>
        <taxon>Bacteria</taxon>
        <taxon>Pseudomonadati</taxon>
        <taxon>Pseudomonadota</taxon>
        <taxon>Gammaproteobacteria</taxon>
        <taxon>Pseudomonadales</taxon>
        <taxon>Pseudomonadaceae</taxon>
        <taxon>Pseudomonas</taxon>
    </lineage>
</organism>
<gene>
    <name evidence="1" type="ORF">AWV77_22310</name>
</gene>
<accession>A0A0X7JYY2</accession>
<evidence type="ECO:0000313" key="2">
    <source>
        <dbReference type="Proteomes" id="UP000067111"/>
    </source>
</evidence>
<dbReference type="Proteomes" id="UP000067111">
    <property type="component" value="Unassembled WGS sequence"/>
</dbReference>
<protein>
    <submittedName>
        <fullName evidence="1">Uncharacterized protein</fullName>
    </submittedName>
</protein>
<name>A0A0X7JYY2_9PSED</name>
<dbReference type="RefSeq" id="WP_060756345.1">
    <property type="nucleotide sequence ID" value="NZ_LRMR01000033.1"/>
</dbReference>
<dbReference type="OrthoDB" id="6885865at2"/>